<proteinExistence type="predicted"/>
<evidence type="ECO:0000256" key="1">
    <source>
        <dbReference type="SAM" id="SignalP"/>
    </source>
</evidence>
<organism evidence="2 3">
    <name type="scientific">Heterodera trifolii</name>
    <dbReference type="NCBI Taxonomy" id="157864"/>
    <lineage>
        <taxon>Eukaryota</taxon>
        <taxon>Metazoa</taxon>
        <taxon>Ecdysozoa</taxon>
        <taxon>Nematoda</taxon>
        <taxon>Chromadorea</taxon>
        <taxon>Rhabditida</taxon>
        <taxon>Tylenchina</taxon>
        <taxon>Tylenchomorpha</taxon>
        <taxon>Tylenchoidea</taxon>
        <taxon>Heteroderidae</taxon>
        <taxon>Heteroderinae</taxon>
        <taxon>Heterodera</taxon>
    </lineage>
</organism>
<feature type="signal peptide" evidence="1">
    <location>
        <begin position="1"/>
        <end position="21"/>
    </location>
</feature>
<accession>A0ABD2ILC0</accession>
<protein>
    <submittedName>
        <fullName evidence="2">Uncharacterized protein</fullName>
    </submittedName>
</protein>
<evidence type="ECO:0000313" key="3">
    <source>
        <dbReference type="Proteomes" id="UP001620626"/>
    </source>
</evidence>
<dbReference type="EMBL" id="JBICBT010001201">
    <property type="protein sequence ID" value="KAL3078635.1"/>
    <property type="molecule type" value="Genomic_DNA"/>
</dbReference>
<evidence type="ECO:0000313" key="2">
    <source>
        <dbReference type="EMBL" id="KAL3078635.1"/>
    </source>
</evidence>
<keyword evidence="3" id="KW-1185">Reference proteome</keyword>
<comment type="caution">
    <text evidence="2">The sequence shown here is derived from an EMBL/GenBank/DDBJ whole genome shotgun (WGS) entry which is preliminary data.</text>
</comment>
<reference evidence="2 3" key="1">
    <citation type="submission" date="2024-10" db="EMBL/GenBank/DDBJ databases">
        <authorList>
            <person name="Kim D."/>
        </authorList>
    </citation>
    <scope>NUCLEOTIDE SEQUENCE [LARGE SCALE GENOMIC DNA]</scope>
    <source>
        <strain evidence="2">BH-2024</strain>
    </source>
</reference>
<dbReference type="AlphaFoldDB" id="A0ABD2ILC0"/>
<sequence length="186" mass="21954">MFTFIIITQLLFVQQFFVVDARNVNGHYYPETYSSQNLLFDDADSMPTEIKTPPTSIRQWMFNIPHKRSFDRLDVSSFDFNKRYLQDAQKNTVAQADLPSPLVKLFFGIHRSTSELPIVRKLAEGAKQRRWAMLGKQYKELQAQYDNKNNNNINNYRTLRGAWRRGRTVPRVHGFGMYGPMRLRRK</sequence>
<feature type="chain" id="PRO_5044817576" evidence="1">
    <location>
        <begin position="22"/>
        <end position="186"/>
    </location>
</feature>
<dbReference type="Proteomes" id="UP001620626">
    <property type="component" value="Unassembled WGS sequence"/>
</dbReference>
<gene>
    <name evidence="2" type="ORF">niasHT_035118</name>
</gene>
<keyword evidence="1" id="KW-0732">Signal</keyword>
<name>A0ABD2ILC0_9BILA</name>